<gene>
    <name evidence="4" type="ORF">Q3982_03510</name>
</gene>
<proteinExistence type="predicted"/>
<feature type="domain" description="PhoH-like protein" evidence="3">
    <location>
        <begin position="73"/>
        <end position="261"/>
    </location>
</feature>
<accession>A0AA43RLL1</accession>
<evidence type="ECO:0000256" key="2">
    <source>
        <dbReference type="ARBA" id="ARBA00022840"/>
    </source>
</evidence>
<dbReference type="InterPro" id="IPR027417">
    <property type="entry name" value="P-loop_NTPase"/>
</dbReference>
<evidence type="ECO:0000259" key="3">
    <source>
        <dbReference type="Pfam" id="PF02562"/>
    </source>
</evidence>
<name>A0AA43RLL1_9ACTN</name>
<dbReference type="Proteomes" id="UP001168575">
    <property type="component" value="Unassembled WGS sequence"/>
</dbReference>
<dbReference type="SUPFAM" id="SSF52540">
    <property type="entry name" value="P-loop containing nucleoside triphosphate hydrolases"/>
    <property type="match status" value="1"/>
</dbReference>
<keyword evidence="5" id="KW-1185">Reference proteome</keyword>
<evidence type="ECO:0000313" key="4">
    <source>
        <dbReference type="EMBL" id="MDO4841727.1"/>
    </source>
</evidence>
<reference evidence="4" key="1">
    <citation type="submission" date="2023-07" db="EMBL/GenBank/DDBJ databases">
        <title>Between Cages and Wild: Unraveling the Impact of Captivity on Animal Microbiomes and Antimicrobial Resistance.</title>
        <authorList>
            <person name="Schmartz G.P."/>
            <person name="Rehner J."/>
            <person name="Schuff M.J."/>
            <person name="Becker S.L."/>
            <person name="Kravczyk M."/>
            <person name="Gurevich A."/>
            <person name="Francke R."/>
            <person name="Mueller R."/>
            <person name="Keller V."/>
            <person name="Keller A."/>
        </authorList>
    </citation>
    <scope>NUCLEOTIDE SEQUENCE</scope>
    <source>
        <strain evidence="4">S12M_St_49</strain>
    </source>
</reference>
<dbReference type="AlphaFoldDB" id="A0AA43RLL1"/>
<dbReference type="PANTHER" id="PTHR30473:SF2">
    <property type="entry name" value="PIN DOMAIN-CONTAINING PROTEIN"/>
    <property type="match status" value="1"/>
</dbReference>
<keyword evidence="1" id="KW-0547">Nucleotide-binding</keyword>
<dbReference type="EMBL" id="JAUMVS010000042">
    <property type="protein sequence ID" value="MDO4841727.1"/>
    <property type="molecule type" value="Genomic_DNA"/>
</dbReference>
<dbReference type="GO" id="GO:0005829">
    <property type="term" value="C:cytosol"/>
    <property type="evidence" value="ECO:0007669"/>
    <property type="project" value="TreeGrafter"/>
</dbReference>
<dbReference type="PANTHER" id="PTHR30473">
    <property type="entry name" value="PROTEIN PHOH"/>
    <property type="match status" value="1"/>
</dbReference>
<organism evidence="4 5">
    <name type="scientific">Phoenicibacter congonensis</name>
    <dbReference type="NCBI Taxonomy" id="1944646"/>
    <lineage>
        <taxon>Bacteria</taxon>
        <taxon>Bacillati</taxon>
        <taxon>Actinomycetota</taxon>
        <taxon>Coriobacteriia</taxon>
        <taxon>Eggerthellales</taxon>
        <taxon>Eggerthellaceae</taxon>
        <taxon>Phoenicibacter</taxon>
    </lineage>
</organism>
<dbReference type="Pfam" id="PF02562">
    <property type="entry name" value="PhoH"/>
    <property type="match status" value="1"/>
</dbReference>
<evidence type="ECO:0000256" key="1">
    <source>
        <dbReference type="ARBA" id="ARBA00022741"/>
    </source>
</evidence>
<evidence type="ECO:0000313" key="5">
    <source>
        <dbReference type="Proteomes" id="UP001168575"/>
    </source>
</evidence>
<dbReference type="GO" id="GO:0005524">
    <property type="term" value="F:ATP binding"/>
    <property type="evidence" value="ECO:0007669"/>
    <property type="project" value="UniProtKB-KW"/>
</dbReference>
<protein>
    <submittedName>
        <fullName evidence="4">PhoH family protein</fullName>
    </submittedName>
</protein>
<comment type="caution">
    <text evidence="4">The sequence shown here is derived from an EMBL/GenBank/DDBJ whole genome shotgun (WGS) entry which is preliminary data.</text>
</comment>
<dbReference type="InterPro" id="IPR003714">
    <property type="entry name" value="PhoH"/>
</dbReference>
<dbReference type="Gene3D" id="3.40.50.300">
    <property type="entry name" value="P-loop containing nucleotide triphosphate hydrolases"/>
    <property type="match status" value="1"/>
</dbReference>
<sequence length="275" mass="30786">MDEYLGFKEVTLNDEEVSSLFQPDSHNTFGCVMNQYLVANDAQGNNIGLFRSNDERMVKVPYKTVKGRFLGTVKPRNIQQQMALDLLYNNDITVKIITGKFGTGKDFLMCAAATDLLEHNKFEKIVYVRNNIEVKNSKPIGFLPGSYNEKMMPFAMPMADHLGGIDGLSLMISHGQIEIVHLGFIRGRDIKNSIIICSEAENMTKEHIQLLLGRVGEGSALWINGDFKQCDAEVFQKNSGLMVAVDKLKGHPRFGYVKLLKTERSETAAMADLLD</sequence>
<keyword evidence="2" id="KW-0067">ATP-binding</keyword>
<dbReference type="InterPro" id="IPR051451">
    <property type="entry name" value="PhoH2-like"/>
</dbReference>